<keyword evidence="2" id="KW-1185">Reference proteome</keyword>
<organism evidence="1 2">
    <name type="scientific">Amblyomma americanum</name>
    <name type="common">Lone star tick</name>
    <dbReference type="NCBI Taxonomy" id="6943"/>
    <lineage>
        <taxon>Eukaryota</taxon>
        <taxon>Metazoa</taxon>
        <taxon>Ecdysozoa</taxon>
        <taxon>Arthropoda</taxon>
        <taxon>Chelicerata</taxon>
        <taxon>Arachnida</taxon>
        <taxon>Acari</taxon>
        <taxon>Parasitiformes</taxon>
        <taxon>Ixodida</taxon>
        <taxon>Ixodoidea</taxon>
        <taxon>Ixodidae</taxon>
        <taxon>Amblyomminae</taxon>
        <taxon>Amblyomma</taxon>
    </lineage>
</organism>
<name>A0AAQ4FIW1_AMBAM</name>
<dbReference type="EMBL" id="JARKHS020001967">
    <property type="protein sequence ID" value="KAK8787254.1"/>
    <property type="molecule type" value="Genomic_DNA"/>
</dbReference>
<protein>
    <submittedName>
        <fullName evidence="1">Uncharacterized protein</fullName>
    </submittedName>
</protein>
<comment type="caution">
    <text evidence="1">The sequence shown here is derived from an EMBL/GenBank/DDBJ whole genome shotgun (WGS) entry which is preliminary data.</text>
</comment>
<reference evidence="1 2" key="1">
    <citation type="journal article" date="2023" name="Arcadia Sci">
        <title>De novo assembly of a long-read Amblyomma americanum tick genome.</title>
        <authorList>
            <person name="Chou S."/>
            <person name="Poskanzer K.E."/>
            <person name="Rollins M."/>
            <person name="Thuy-Boun P.S."/>
        </authorList>
    </citation>
    <scope>NUCLEOTIDE SEQUENCE [LARGE SCALE GENOMIC DNA]</scope>
    <source>
        <strain evidence="1">F_SG_1</strain>
        <tissue evidence="1">Salivary glands</tissue>
    </source>
</reference>
<accession>A0AAQ4FIW1</accession>
<dbReference type="Proteomes" id="UP001321473">
    <property type="component" value="Unassembled WGS sequence"/>
</dbReference>
<proteinExistence type="predicted"/>
<dbReference type="AlphaFoldDB" id="A0AAQ4FIW1"/>
<sequence length="201" mass="22732">MKATLHQVFRATCQFFIEATLFNKPMSPGLLQLQAPDLIFAKHLKHLKAPDNNLQARGLDIKTAEIHHSKAQGLLVLQTPCRLIPEAPHLVFLNAICLVMEQAKYPQVSWAIIQLLLKFPGLKILKAIGKMMLKAKGFNLLRDLRLNNLETPGICLPKAVRLNSIKYLFKALVINHLKARGHNLLRTQEQIFLKSEVLVLL</sequence>
<evidence type="ECO:0000313" key="2">
    <source>
        <dbReference type="Proteomes" id="UP001321473"/>
    </source>
</evidence>
<evidence type="ECO:0000313" key="1">
    <source>
        <dbReference type="EMBL" id="KAK8787254.1"/>
    </source>
</evidence>
<gene>
    <name evidence="1" type="ORF">V5799_022971</name>
</gene>